<reference evidence="1 2" key="1">
    <citation type="submission" date="2024-10" db="EMBL/GenBank/DDBJ databases">
        <title>The Natural Products Discovery Center: Release of the First 8490 Sequenced Strains for Exploring Actinobacteria Biosynthetic Diversity.</title>
        <authorList>
            <person name="Kalkreuter E."/>
            <person name="Kautsar S.A."/>
            <person name="Yang D."/>
            <person name="Bader C.D."/>
            <person name="Teijaro C.N."/>
            <person name="Fluegel L."/>
            <person name="Davis C.M."/>
            <person name="Simpson J.R."/>
            <person name="Lauterbach L."/>
            <person name="Steele A.D."/>
            <person name="Gui C."/>
            <person name="Meng S."/>
            <person name="Li G."/>
            <person name="Viehrig K."/>
            <person name="Ye F."/>
            <person name="Su P."/>
            <person name="Kiefer A.F."/>
            <person name="Nichols A."/>
            <person name="Cepeda A.J."/>
            <person name="Yan W."/>
            <person name="Fan B."/>
            <person name="Jiang Y."/>
            <person name="Adhikari A."/>
            <person name="Zheng C.-J."/>
            <person name="Schuster L."/>
            <person name="Cowan T.M."/>
            <person name="Smanski M.J."/>
            <person name="Chevrette M.G."/>
            <person name="De Carvalho L.P.S."/>
            <person name="Shen B."/>
        </authorList>
    </citation>
    <scope>NUCLEOTIDE SEQUENCE [LARGE SCALE GENOMIC DNA]</scope>
    <source>
        <strain evidence="1 2">NPDC004550</strain>
    </source>
</reference>
<dbReference type="RefSeq" id="WP_387251627.1">
    <property type="nucleotide sequence ID" value="NZ_JBIALX010000005.1"/>
</dbReference>
<protein>
    <submittedName>
        <fullName evidence="1">DUF2255 family protein</fullName>
    </submittedName>
</protein>
<dbReference type="EMBL" id="JBIALX010000005">
    <property type="protein sequence ID" value="MFF0454763.1"/>
    <property type="molecule type" value="Genomic_DNA"/>
</dbReference>
<keyword evidence="2" id="KW-1185">Reference proteome</keyword>
<dbReference type="InterPro" id="IPR012349">
    <property type="entry name" value="Split_barrel_FMN-bd"/>
</dbReference>
<dbReference type="InterPro" id="IPR016888">
    <property type="entry name" value="UCP028498"/>
</dbReference>
<dbReference type="Gene3D" id="2.30.110.10">
    <property type="entry name" value="Electron Transport, Fmn-binding Protein, Chain A"/>
    <property type="match status" value="1"/>
</dbReference>
<comment type="caution">
    <text evidence="1">The sequence shown here is derived from an EMBL/GenBank/DDBJ whole genome shotgun (WGS) entry which is preliminary data.</text>
</comment>
<evidence type="ECO:0000313" key="2">
    <source>
        <dbReference type="Proteomes" id="UP001601521"/>
    </source>
</evidence>
<organism evidence="1 2">
    <name type="scientific">Nocardia africana</name>
    <dbReference type="NCBI Taxonomy" id="134964"/>
    <lineage>
        <taxon>Bacteria</taxon>
        <taxon>Bacillati</taxon>
        <taxon>Actinomycetota</taxon>
        <taxon>Actinomycetes</taxon>
        <taxon>Mycobacteriales</taxon>
        <taxon>Nocardiaceae</taxon>
        <taxon>Nocardia</taxon>
    </lineage>
</organism>
<dbReference type="Proteomes" id="UP001601521">
    <property type="component" value="Unassembled WGS sequence"/>
</dbReference>
<dbReference type="Pfam" id="PF10012">
    <property type="entry name" value="DUF2255"/>
    <property type="match status" value="1"/>
</dbReference>
<evidence type="ECO:0000313" key="1">
    <source>
        <dbReference type="EMBL" id="MFF0454763.1"/>
    </source>
</evidence>
<proteinExistence type="predicted"/>
<accession>A0ABW6NHX2</accession>
<gene>
    <name evidence="1" type="ORF">ACFYTH_15480</name>
</gene>
<sequence length="124" mass="13859">MAWTSDQLDRIGDAEELPITSYRDDGSLRRWIPIWVVRVGDDLYIRSAYGTAGGWYRNAMRHRAARVRADGVESDVTLDPIGDSDTNMLVRRAYEAKYRDQPSALEPMVAPTAAETTLRVTAAG</sequence>
<name>A0ABW6NHX2_9NOCA</name>